<feature type="compositionally biased region" description="Polar residues" evidence="1">
    <location>
        <begin position="341"/>
        <end position="364"/>
    </location>
</feature>
<gene>
    <name evidence="3" type="ORF">M406DRAFT_74734</name>
</gene>
<keyword evidence="2" id="KW-0472">Membrane</keyword>
<feature type="transmembrane region" description="Helical" evidence="2">
    <location>
        <begin position="30"/>
        <end position="53"/>
    </location>
</feature>
<organism evidence="3 4">
    <name type="scientific">Cryphonectria parasitica (strain ATCC 38755 / EP155)</name>
    <dbReference type="NCBI Taxonomy" id="660469"/>
    <lineage>
        <taxon>Eukaryota</taxon>
        <taxon>Fungi</taxon>
        <taxon>Dikarya</taxon>
        <taxon>Ascomycota</taxon>
        <taxon>Pezizomycotina</taxon>
        <taxon>Sordariomycetes</taxon>
        <taxon>Sordariomycetidae</taxon>
        <taxon>Diaporthales</taxon>
        <taxon>Cryphonectriaceae</taxon>
        <taxon>Cryphonectria-Endothia species complex</taxon>
        <taxon>Cryphonectria</taxon>
    </lineage>
</organism>
<feature type="compositionally biased region" description="Polar residues" evidence="1">
    <location>
        <begin position="1"/>
        <end position="12"/>
    </location>
</feature>
<proteinExistence type="predicted"/>
<evidence type="ECO:0000313" key="3">
    <source>
        <dbReference type="EMBL" id="KAF3761804.1"/>
    </source>
</evidence>
<evidence type="ECO:0000256" key="1">
    <source>
        <dbReference type="SAM" id="MobiDB-lite"/>
    </source>
</evidence>
<keyword evidence="4" id="KW-1185">Reference proteome</keyword>
<evidence type="ECO:0000313" key="4">
    <source>
        <dbReference type="Proteomes" id="UP000803844"/>
    </source>
</evidence>
<reference evidence="3" key="1">
    <citation type="journal article" date="2020" name="Phytopathology">
        <title>Genome sequence of the chestnut blight fungus Cryphonectria parasitica EP155: A fundamental resource for an archetypical invasive plant pathogen.</title>
        <authorList>
            <person name="Crouch J.A."/>
            <person name="Dawe A."/>
            <person name="Aerts A."/>
            <person name="Barry K."/>
            <person name="Churchill A.C.L."/>
            <person name="Grimwood J."/>
            <person name="Hillman B."/>
            <person name="Milgroom M.G."/>
            <person name="Pangilinan J."/>
            <person name="Smith M."/>
            <person name="Salamov A."/>
            <person name="Schmutz J."/>
            <person name="Yadav J."/>
            <person name="Grigoriev I.V."/>
            <person name="Nuss D."/>
        </authorList>
    </citation>
    <scope>NUCLEOTIDE SEQUENCE</scope>
    <source>
        <strain evidence="3">EP155</strain>
    </source>
</reference>
<dbReference type="EMBL" id="MU032351">
    <property type="protein sequence ID" value="KAF3761804.1"/>
    <property type="molecule type" value="Genomic_DNA"/>
</dbReference>
<keyword evidence="2" id="KW-0812">Transmembrane</keyword>
<protein>
    <submittedName>
        <fullName evidence="3">Uncharacterized protein</fullName>
    </submittedName>
</protein>
<feature type="compositionally biased region" description="Basic and acidic residues" evidence="1">
    <location>
        <begin position="66"/>
        <end position="81"/>
    </location>
</feature>
<feature type="compositionally biased region" description="Acidic residues" evidence="1">
    <location>
        <begin position="262"/>
        <end position="274"/>
    </location>
</feature>
<feature type="region of interest" description="Disordered" evidence="1">
    <location>
        <begin position="323"/>
        <end position="370"/>
    </location>
</feature>
<feature type="region of interest" description="Disordered" evidence="1">
    <location>
        <begin position="66"/>
        <end position="98"/>
    </location>
</feature>
<dbReference type="RefSeq" id="XP_040772783.1">
    <property type="nucleotide sequence ID" value="XM_040925763.1"/>
</dbReference>
<feature type="region of interest" description="Disordered" evidence="1">
    <location>
        <begin position="236"/>
        <end position="306"/>
    </location>
</feature>
<sequence>MAPVNVTTYHTVQSRDDQSDEKQQAFRDRVIVAVIFFCIVIGSLFFFLCVRPCTPWLRKLKKRNNNNEKEKKRDDGQKADDIELSDMGPASRDRDVTTRAMADPTIDPSTKQELAPAVCDLCGDDLEPVSPKPIPSTKKFTPQNLVGKNVSSGMKTGLQLVLVNKNFTMGMSRSPAPSWSHKVGSQRSFSVPELPLPPDDSLAVEDRRSDSTIRISAAGFEPISYEGVGGFAVYRGPARHQGPEQPAQCPQPPQYRWPFSDVETDETDVSESEVESIPKLFSGFAGGPDLTSDNNHDSGVDDEGDSVLESISSLFSGFSGGPYAISETASSSGPGGSSTSVVDMSSDQKSLSTGQQSSETQTLSMKAFSL</sequence>
<dbReference type="GeneID" id="63842892"/>
<comment type="caution">
    <text evidence="3">The sequence shown here is derived from an EMBL/GenBank/DDBJ whole genome shotgun (WGS) entry which is preliminary data.</text>
</comment>
<accession>A0A9P4XVM6</accession>
<feature type="region of interest" description="Disordered" evidence="1">
    <location>
        <begin position="1"/>
        <end position="21"/>
    </location>
</feature>
<keyword evidence="2" id="KW-1133">Transmembrane helix</keyword>
<dbReference type="AlphaFoldDB" id="A0A9P4XVM6"/>
<dbReference type="Proteomes" id="UP000803844">
    <property type="component" value="Unassembled WGS sequence"/>
</dbReference>
<name>A0A9P4XVM6_CRYP1</name>
<evidence type="ECO:0000256" key="2">
    <source>
        <dbReference type="SAM" id="Phobius"/>
    </source>
</evidence>